<dbReference type="GO" id="GO:0005509">
    <property type="term" value="F:calcium ion binding"/>
    <property type="evidence" value="ECO:0007669"/>
    <property type="project" value="InterPro"/>
</dbReference>
<comment type="subcellular location">
    <subcellularLocation>
        <location evidence="2">Cytoplasm</location>
    </subcellularLocation>
</comment>
<dbReference type="GO" id="GO:0035556">
    <property type="term" value="P:intracellular signal transduction"/>
    <property type="evidence" value="ECO:0007669"/>
    <property type="project" value="InterPro"/>
</dbReference>
<evidence type="ECO:0000256" key="10">
    <source>
        <dbReference type="RuleBase" id="RU361133"/>
    </source>
</evidence>
<evidence type="ECO:0000259" key="13">
    <source>
        <dbReference type="PROSITE" id="PS50222"/>
    </source>
</evidence>
<dbReference type="FunFam" id="3.20.20.190:FF:000039">
    <property type="entry name" value="Phosphoinositide phospholipase C"/>
    <property type="match status" value="1"/>
</dbReference>
<dbReference type="SMART" id="SM00148">
    <property type="entry name" value="PLCXc"/>
    <property type="match status" value="1"/>
</dbReference>
<dbReference type="PRINTS" id="PR00390">
    <property type="entry name" value="PHPHLIPASEC"/>
</dbReference>
<dbReference type="InParanoid" id="H2Y8L4"/>
<dbReference type="InterPro" id="IPR002048">
    <property type="entry name" value="EF_hand_dom"/>
</dbReference>
<dbReference type="SMART" id="SM00239">
    <property type="entry name" value="C2"/>
    <property type="match status" value="1"/>
</dbReference>
<dbReference type="Pfam" id="PF00387">
    <property type="entry name" value="PI-PLC-Y"/>
    <property type="match status" value="1"/>
</dbReference>
<name>H2Y8L4_CIOSA</name>
<dbReference type="OMA" id="RMVAMHA"/>
<dbReference type="InterPro" id="IPR000008">
    <property type="entry name" value="C2_dom"/>
</dbReference>
<feature type="domain" description="PI-PLC Y-box" evidence="12">
    <location>
        <begin position="418"/>
        <end position="535"/>
    </location>
</feature>
<reference evidence="15" key="1">
    <citation type="submission" date="2003-08" db="EMBL/GenBank/DDBJ databases">
        <authorList>
            <person name="Birren B."/>
            <person name="Nusbaum C."/>
            <person name="Abebe A."/>
            <person name="Abouelleil A."/>
            <person name="Adekoya E."/>
            <person name="Ait-zahra M."/>
            <person name="Allen N."/>
            <person name="Allen T."/>
            <person name="An P."/>
            <person name="Anderson M."/>
            <person name="Anderson S."/>
            <person name="Arachchi H."/>
            <person name="Armbruster J."/>
            <person name="Bachantsang P."/>
            <person name="Baldwin J."/>
            <person name="Barry A."/>
            <person name="Bayul T."/>
            <person name="Blitshsteyn B."/>
            <person name="Bloom T."/>
            <person name="Blye J."/>
            <person name="Boguslavskiy L."/>
            <person name="Borowsky M."/>
            <person name="Boukhgalter B."/>
            <person name="Brunache A."/>
            <person name="Butler J."/>
            <person name="Calixte N."/>
            <person name="Calvo S."/>
            <person name="Camarata J."/>
            <person name="Campo K."/>
            <person name="Chang J."/>
            <person name="Cheshatsang Y."/>
            <person name="Citroen M."/>
            <person name="Collymore A."/>
            <person name="Considine T."/>
            <person name="Cook A."/>
            <person name="Cooke P."/>
            <person name="Corum B."/>
            <person name="Cuomo C."/>
            <person name="David R."/>
            <person name="Dawoe T."/>
            <person name="Degray S."/>
            <person name="Dodge S."/>
            <person name="Dooley K."/>
            <person name="Dorje P."/>
            <person name="Dorjee K."/>
            <person name="Dorris L."/>
            <person name="Duffey N."/>
            <person name="Dupes A."/>
            <person name="Elkins T."/>
            <person name="Engels R."/>
            <person name="Erickson J."/>
            <person name="Farina A."/>
            <person name="Faro S."/>
            <person name="Ferreira P."/>
            <person name="Fischer H."/>
            <person name="Fitzgerald M."/>
            <person name="Foley K."/>
            <person name="Gage D."/>
            <person name="Galagan J."/>
            <person name="Gearin G."/>
            <person name="Gnerre S."/>
            <person name="Gnirke A."/>
            <person name="Goyette A."/>
            <person name="Graham J."/>
            <person name="Grandbois E."/>
            <person name="Gyaltsen K."/>
            <person name="Hafez N."/>
            <person name="Hagopian D."/>
            <person name="Hagos B."/>
            <person name="Hall J."/>
            <person name="Hatcher B."/>
            <person name="Heller A."/>
            <person name="Higgins H."/>
            <person name="Honan T."/>
            <person name="Horn A."/>
            <person name="Houde N."/>
            <person name="Hughes L."/>
            <person name="Hulme W."/>
            <person name="Husby E."/>
            <person name="Iliev I."/>
            <person name="Jaffe D."/>
            <person name="Jones C."/>
            <person name="Kamal M."/>
            <person name="Kamat A."/>
            <person name="Kamvysselis M."/>
            <person name="Karlsson E."/>
            <person name="Kells C."/>
            <person name="Kieu A."/>
            <person name="Kisner P."/>
            <person name="Kodira C."/>
            <person name="Kulbokas E."/>
            <person name="Labutti K."/>
            <person name="Lama D."/>
            <person name="Landers T."/>
            <person name="Leger J."/>
            <person name="Levine S."/>
            <person name="Lewis D."/>
            <person name="Lewis T."/>
            <person name="Lindblad-toh K."/>
            <person name="Liu X."/>
            <person name="Lokyitsang T."/>
            <person name="Lokyitsang Y."/>
            <person name="Lucien O."/>
            <person name="Lui A."/>
            <person name="Ma L.J."/>
            <person name="Mabbitt R."/>
            <person name="Macdonald J."/>
            <person name="Maclean C."/>
            <person name="Major J."/>
            <person name="Manning J."/>
            <person name="Marabella R."/>
            <person name="Maru K."/>
            <person name="Matthews C."/>
            <person name="Mauceli E."/>
            <person name="Mccarthy M."/>
            <person name="Mcdonough S."/>
            <person name="Mcghee T."/>
            <person name="Meldrim J."/>
            <person name="Meneus L."/>
            <person name="Mesirov J."/>
            <person name="Mihalev A."/>
            <person name="Mihova T."/>
            <person name="Mikkelsen T."/>
            <person name="Mlenga V."/>
            <person name="Moru K."/>
            <person name="Mozes J."/>
            <person name="Mulrain L."/>
            <person name="Munson G."/>
            <person name="Naylor J."/>
            <person name="Newes C."/>
            <person name="Nguyen C."/>
            <person name="Nguyen N."/>
            <person name="Nguyen T."/>
            <person name="Nicol R."/>
            <person name="Nielsen C."/>
            <person name="Nizzari M."/>
            <person name="Norbu C."/>
            <person name="Norbu N."/>
            <person name="O'donnell P."/>
            <person name="Okoawo O."/>
            <person name="O'leary S."/>
            <person name="Omotosho B."/>
            <person name="O'neill K."/>
            <person name="Osman S."/>
            <person name="Parker S."/>
            <person name="Perrin D."/>
            <person name="Phunkhang P."/>
            <person name="Piqani B."/>
            <person name="Purcell S."/>
            <person name="Rachupka T."/>
            <person name="Ramasamy U."/>
            <person name="Rameau R."/>
            <person name="Ray V."/>
            <person name="Raymond C."/>
            <person name="Retta R."/>
            <person name="Richardson S."/>
            <person name="Rise C."/>
            <person name="Rodriguez J."/>
            <person name="Rogers J."/>
            <person name="Rogov P."/>
            <person name="Rutman M."/>
            <person name="Schupbach R."/>
            <person name="Seaman C."/>
            <person name="Settipalli S."/>
            <person name="Sharpe T."/>
            <person name="Sheridan J."/>
            <person name="Sherpa N."/>
            <person name="Shi J."/>
            <person name="Smirnov S."/>
            <person name="Smith C."/>
            <person name="Sougnez C."/>
            <person name="Spencer B."/>
            <person name="Stalker J."/>
            <person name="Stange-thomann N."/>
            <person name="Stavropoulos S."/>
            <person name="Stetson K."/>
            <person name="Stone C."/>
            <person name="Stone S."/>
            <person name="Stubbs M."/>
            <person name="Talamas J."/>
            <person name="Tchuinga P."/>
            <person name="Tenzing P."/>
            <person name="Tesfaye S."/>
            <person name="Theodore J."/>
            <person name="Thoulutsang Y."/>
            <person name="Topham K."/>
            <person name="Towey S."/>
            <person name="Tsamla T."/>
            <person name="Tsomo N."/>
            <person name="Vallee D."/>
            <person name="Vassiliev H."/>
            <person name="Venkataraman V."/>
            <person name="Vinson J."/>
            <person name="Vo A."/>
            <person name="Wade C."/>
            <person name="Wang S."/>
            <person name="Wangchuk T."/>
            <person name="Wangdi T."/>
            <person name="Whittaker C."/>
            <person name="Wilkinson J."/>
            <person name="Wu Y."/>
            <person name="Wyman D."/>
            <person name="Yadav S."/>
            <person name="Yang S."/>
            <person name="Yang X."/>
            <person name="Yeager S."/>
            <person name="Yee E."/>
            <person name="Young G."/>
            <person name="Zainoun J."/>
            <person name="Zembeck L."/>
            <person name="Zimmer A."/>
            <person name="Zody M."/>
            <person name="Lander E."/>
        </authorList>
    </citation>
    <scope>NUCLEOTIDE SEQUENCE [LARGE SCALE GENOMIC DNA]</scope>
</reference>
<dbReference type="Gene3D" id="2.60.40.150">
    <property type="entry name" value="C2 domain"/>
    <property type="match status" value="1"/>
</dbReference>
<dbReference type="PROSITE" id="PS50003">
    <property type="entry name" value="PH_DOMAIN"/>
    <property type="match status" value="1"/>
</dbReference>
<dbReference type="GO" id="GO:0005737">
    <property type="term" value="C:cytoplasm"/>
    <property type="evidence" value="ECO:0007669"/>
    <property type="project" value="UniProtKB-SubCell"/>
</dbReference>
<dbReference type="InterPro" id="IPR001711">
    <property type="entry name" value="PLipase_C_Pinositol-sp_Y"/>
</dbReference>
<evidence type="ECO:0000313" key="14">
    <source>
        <dbReference type="Ensembl" id="ENSCSAVP00000001662.1"/>
    </source>
</evidence>
<keyword evidence="4" id="KW-0963">Cytoplasm</keyword>
<dbReference type="Pfam" id="PF00168">
    <property type="entry name" value="C2"/>
    <property type="match status" value="1"/>
</dbReference>
<comment type="cofactor">
    <cofactor evidence="1">
        <name>Ca(2+)</name>
        <dbReference type="ChEBI" id="CHEBI:29108"/>
    </cofactor>
</comment>
<dbReference type="SMART" id="SM00149">
    <property type="entry name" value="PLCYc"/>
    <property type="match status" value="1"/>
</dbReference>
<dbReference type="PROSITE" id="PS50222">
    <property type="entry name" value="EF_HAND_2"/>
    <property type="match status" value="1"/>
</dbReference>
<dbReference type="InterPro" id="IPR035892">
    <property type="entry name" value="C2_domain_sf"/>
</dbReference>
<dbReference type="FunFam" id="1.10.238.10:FF:000005">
    <property type="entry name" value="Phosphoinositide phospholipase C"/>
    <property type="match status" value="1"/>
</dbReference>
<dbReference type="PROSITE" id="PS50007">
    <property type="entry name" value="PIPLC_X_DOMAIN"/>
    <property type="match status" value="1"/>
</dbReference>
<dbReference type="GO" id="GO:0016042">
    <property type="term" value="P:lipid catabolic process"/>
    <property type="evidence" value="ECO:0007669"/>
    <property type="project" value="UniProtKB-KW"/>
</dbReference>
<dbReference type="eggNOG" id="KOG0169">
    <property type="taxonomic scope" value="Eukaryota"/>
</dbReference>
<evidence type="ECO:0000256" key="6">
    <source>
        <dbReference type="ARBA" id="ARBA00022963"/>
    </source>
</evidence>
<keyword evidence="7 10" id="KW-0443">Lipid metabolism</keyword>
<evidence type="ECO:0000256" key="4">
    <source>
        <dbReference type="ARBA" id="ARBA00022490"/>
    </source>
</evidence>
<evidence type="ECO:0000259" key="12">
    <source>
        <dbReference type="PROSITE" id="PS50008"/>
    </source>
</evidence>
<evidence type="ECO:0000256" key="9">
    <source>
        <dbReference type="ARBA" id="ARBA00023674"/>
    </source>
</evidence>
<evidence type="ECO:0000313" key="15">
    <source>
        <dbReference type="Proteomes" id="UP000007875"/>
    </source>
</evidence>
<protein>
    <recommendedName>
        <fullName evidence="3 10">Phosphoinositide phospholipase C</fullName>
        <ecNumber evidence="3 10">3.1.4.11</ecNumber>
    </recommendedName>
</protein>
<dbReference type="PROSITE" id="PS50008">
    <property type="entry name" value="PIPLC_Y_DOMAIN"/>
    <property type="match status" value="1"/>
</dbReference>
<dbReference type="Pfam" id="PF09279">
    <property type="entry name" value="EF-hand_like"/>
    <property type="match status" value="1"/>
</dbReference>
<dbReference type="Gene3D" id="1.10.238.10">
    <property type="entry name" value="EF-hand"/>
    <property type="match status" value="2"/>
</dbReference>
<evidence type="ECO:0000256" key="8">
    <source>
        <dbReference type="ARBA" id="ARBA00023224"/>
    </source>
</evidence>
<dbReference type="InterPro" id="IPR000909">
    <property type="entry name" value="PLipase_C_PInositol-sp_X_dom"/>
</dbReference>
<dbReference type="InterPro" id="IPR011992">
    <property type="entry name" value="EF-hand-dom_pair"/>
</dbReference>
<evidence type="ECO:0000256" key="3">
    <source>
        <dbReference type="ARBA" id="ARBA00012368"/>
    </source>
</evidence>
<dbReference type="STRING" id="51511.ENSCSAVP00000001662"/>
<reference evidence="14" key="3">
    <citation type="submission" date="2025-09" db="UniProtKB">
        <authorList>
            <consortium name="Ensembl"/>
        </authorList>
    </citation>
    <scope>IDENTIFICATION</scope>
</reference>
<dbReference type="InterPro" id="IPR017946">
    <property type="entry name" value="PLC-like_Pdiesterase_TIM-brl"/>
</dbReference>
<dbReference type="SUPFAM" id="SSF47473">
    <property type="entry name" value="EF-hand"/>
    <property type="match status" value="1"/>
</dbReference>
<dbReference type="Ensembl" id="ENSCSAVT00000001689.1">
    <property type="protein sequence ID" value="ENSCSAVP00000001662.1"/>
    <property type="gene ID" value="ENSCSAVG00000000961.1"/>
</dbReference>
<evidence type="ECO:0000256" key="2">
    <source>
        <dbReference type="ARBA" id="ARBA00004496"/>
    </source>
</evidence>
<dbReference type="InterPro" id="IPR011993">
    <property type="entry name" value="PH-like_dom_sf"/>
</dbReference>
<proteinExistence type="predicted"/>
<keyword evidence="15" id="KW-1185">Reference proteome</keyword>
<accession>H2Y8L4</accession>
<dbReference type="InterPro" id="IPR001849">
    <property type="entry name" value="PH_domain"/>
</dbReference>
<dbReference type="InterPro" id="IPR015359">
    <property type="entry name" value="PLC_EF-hand-like"/>
</dbReference>
<dbReference type="Gene3D" id="2.30.29.30">
    <property type="entry name" value="Pleckstrin-homology domain (PH domain)/Phosphotyrosine-binding domain (PTB)"/>
    <property type="match status" value="1"/>
</dbReference>
<dbReference type="PANTHER" id="PTHR10336">
    <property type="entry name" value="PHOSPHOINOSITIDE-SPECIFIC PHOSPHOLIPASE C FAMILY PROTEIN"/>
    <property type="match status" value="1"/>
</dbReference>
<dbReference type="Pfam" id="PF00388">
    <property type="entry name" value="PI-PLC-X"/>
    <property type="match status" value="1"/>
</dbReference>
<dbReference type="Proteomes" id="UP000007875">
    <property type="component" value="Unassembled WGS sequence"/>
</dbReference>
<dbReference type="CDD" id="cd00275">
    <property type="entry name" value="C2_PLC_like"/>
    <property type="match status" value="1"/>
</dbReference>
<evidence type="ECO:0000259" key="11">
    <source>
        <dbReference type="PROSITE" id="PS50003"/>
    </source>
</evidence>
<dbReference type="SUPFAM" id="SSF51695">
    <property type="entry name" value="PLC-like phosphodiesterases"/>
    <property type="match status" value="1"/>
</dbReference>
<dbReference type="InterPro" id="IPR001192">
    <property type="entry name" value="PI-PLC_fam"/>
</dbReference>
<dbReference type="GO" id="GO:0004435">
    <property type="term" value="F:phosphatidylinositol-4,5-bisphosphate phospholipase C activity"/>
    <property type="evidence" value="ECO:0007669"/>
    <property type="project" value="UniProtKB-EC"/>
</dbReference>
<comment type="catalytic activity">
    <reaction evidence="9">
        <text>a 1,2-diacyl-sn-glycero-3-phospho-(1D-myo-inositol-4,5-bisphosphate) + H2O = 1D-myo-inositol 1,4,5-trisphosphate + a 1,2-diacyl-sn-glycerol + H(+)</text>
        <dbReference type="Rhea" id="RHEA:33179"/>
        <dbReference type="ChEBI" id="CHEBI:15377"/>
        <dbReference type="ChEBI" id="CHEBI:15378"/>
        <dbReference type="ChEBI" id="CHEBI:17815"/>
        <dbReference type="ChEBI" id="CHEBI:58456"/>
        <dbReference type="ChEBI" id="CHEBI:203600"/>
        <dbReference type="EC" id="3.1.4.11"/>
    </reaction>
    <physiologicalReaction direction="left-to-right" evidence="9">
        <dbReference type="Rhea" id="RHEA:33180"/>
    </physiologicalReaction>
</comment>
<dbReference type="PANTHER" id="PTHR10336:SF209">
    <property type="entry name" value="PHOSPHOINOSITIDE PHOSPHOLIPASE C"/>
    <property type="match status" value="1"/>
</dbReference>
<evidence type="ECO:0000256" key="5">
    <source>
        <dbReference type="ARBA" id="ARBA00022801"/>
    </source>
</evidence>
<keyword evidence="5 10" id="KW-0378">Hydrolase</keyword>
<keyword evidence="6 10" id="KW-0442">Lipid degradation</keyword>
<organism evidence="14 15">
    <name type="scientific">Ciona savignyi</name>
    <name type="common">Pacific transparent sea squirt</name>
    <dbReference type="NCBI Taxonomy" id="51511"/>
    <lineage>
        <taxon>Eukaryota</taxon>
        <taxon>Metazoa</taxon>
        <taxon>Chordata</taxon>
        <taxon>Tunicata</taxon>
        <taxon>Ascidiacea</taxon>
        <taxon>Phlebobranchia</taxon>
        <taxon>Cionidae</taxon>
        <taxon>Ciona</taxon>
    </lineage>
</organism>
<dbReference type="Gene3D" id="3.20.20.190">
    <property type="entry name" value="Phosphatidylinositol (PI) phosphodiesterase"/>
    <property type="match status" value="1"/>
</dbReference>
<dbReference type="Pfam" id="PF13405">
    <property type="entry name" value="EF-hand_6"/>
    <property type="match status" value="1"/>
</dbReference>
<sequence>QKFPESRCFSIVTDNSSSLVLNFVASTNESAAGWIFGLNLLSRRIKELTPRLQHELYPFNSTFVWELFNSYDADKNGFVTFKEAKKLLRKSGVPVTTYTRHHFFVSCKTTHQQYLDKQAKGNFQDFPAFSEFYEFVTTRSEISELFHQISADKFSITSRELYKFIQKTQRDTEISEADCERIIQEYEVDDRARLVNQMSQKGFTLFLNSKYSELFNWRHEMVYQDMKQPLSHYFIASSHNTYLTGDQLKDPSSTDAYMNVLLKGCRCVELDCWDGPDGDPLIYHGYTLTSKIKFKDVIKVIGKYAFEVSIYPLILSIENHCSVTQQEKMAYYLKTILGSELLTMPLVEKESVLPSPHALIGKILLKGKVGCKKLPTRCENDDVSDEDEAAELQCQNADDDVSTILNFQGTTHKLALSLSDLVVYCKSVKFKSLTSNTTKPDRFADISSFTEAKAFRLAKNKLKESITFHELQLSRTYPAGTRTDSSNYDPLPLWNAGFQVVALNYQTRCDEMEIYDGKFRQNGSCGFILKPTYQRGLTEHCVVQAKTIQLKIISGHRLTGKTSNFDESSLQVEVLTSGDPADTNRFNTFFSGFDPKWNDEFIIYISKPDLAMVKFMVKTQNHERIGQNTMPFTSIAQGYRYIPMLDRSGARIPSASLFVFVEINDA</sequence>
<keyword evidence="8" id="KW-0807">Transducer</keyword>
<feature type="domain" description="PH" evidence="11">
    <location>
        <begin position="1"/>
        <end position="43"/>
    </location>
</feature>
<dbReference type="EC" id="3.1.4.11" evidence="3 10"/>
<dbReference type="SUPFAM" id="SSF49562">
    <property type="entry name" value="C2 domain (Calcium/lipid-binding domain, CaLB)"/>
    <property type="match status" value="1"/>
</dbReference>
<feature type="domain" description="EF-hand" evidence="13">
    <location>
        <begin position="59"/>
        <end position="94"/>
    </location>
</feature>
<evidence type="ECO:0000256" key="7">
    <source>
        <dbReference type="ARBA" id="ARBA00023098"/>
    </source>
</evidence>
<dbReference type="HOGENOM" id="CLU_002738_0_2_1"/>
<dbReference type="AlphaFoldDB" id="H2Y8L4"/>
<evidence type="ECO:0000256" key="1">
    <source>
        <dbReference type="ARBA" id="ARBA00001913"/>
    </source>
</evidence>
<reference evidence="14" key="2">
    <citation type="submission" date="2025-08" db="UniProtKB">
        <authorList>
            <consortium name="Ensembl"/>
        </authorList>
    </citation>
    <scope>IDENTIFICATION</scope>
</reference>
<dbReference type="GeneTree" id="ENSGT00940000167636"/>
<dbReference type="CDD" id="cd16202">
    <property type="entry name" value="EFh_PI-PLCdelta"/>
    <property type="match status" value="1"/>
</dbReference>
<dbReference type="GO" id="GO:0005886">
    <property type="term" value="C:plasma membrane"/>
    <property type="evidence" value="ECO:0007669"/>
    <property type="project" value="TreeGrafter"/>
</dbReference>